<evidence type="ECO:0000313" key="1">
    <source>
        <dbReference type="EMBL" id="QNF35296.1"/>
    </source>
</evidence>
<dbReference type="AlphaFoldDB" id="A0A7G7GDR2"/>
<keyword evidence="2" id="KW-1185">Reference proteome</keyword>
<accession>A0A7G7GDR2</accession>
<sequence>MYFMEGHVTNLEELVKDQWCAEITATDTYEVEIILFRAKVKHFECSCP</sequence>
<organism evidence="1 2">
    <name type="scientific">Adhaeribacter swui</name>
    <dbReference type="NCBI Taxonomy" id="2086471"/>
    <lineage>
        <taxon>Bacteria</taxon>
        <taxon>Pseudomonadati</taxon>
        <taxon>Bacteroidota</taxon>
        <taxon>Cytophagia</taxon>
        <taxon>Cytophagales</taxon>
        <taxon>Hymenobacteraceae</taxon>
        <taxon>Adhaeribacter</taxon>
    </lineage>
</organism>
<reference evidence="1 2" key="1">
    <citation type="journal article" date="2018" name="Int. J. Syst. Evol. Microbiol.">
        <title>Adhaeribacter swui sp. nov., isolated from wet mud.</title>
        <authorList>
            <person name="Kim D.U."/>
            <person name="Kim K.W."/>
            <person name="Kang M.S."/>
            <person name="Kim J.Y."/>
            <person name="Jang J.H."/>
            <person name="Kim M.K."/>
        </authorList>
    </citation>
    <scope>NUCLEOTIDE SEQUENCE [LARGE SCALE GENOMIC DNA]</scope>
    <source>
        <strain evidence="1 2">KCTC 52873</strain>
    </source>
</reference>
<dbReference type="RefSeq" id="WP_185271787.1">
    <property type="nucleotide sequence ID" value="NZ_CP055156.1"/>
</dbReference>
<name>A0A7G7GDR2_9BACT</name>
<gene>
    <name evidence="1" type="ORF">HUW51_22195</name>
</gene>
<dbReference type="Proteomes" id="UP000515237">
    <property type="component" value="Chromosome"/>
</dbReference>
<proteinExistence type="predicted"/>
<dbReference type="KEGG" id="aswu:HUW51_22195"/>
<dbReference type="EMBL" id="CP055156">
    <property type="protein sequence ID" value="QNF35296.1"/>
    <property type="molecule type" value="Genomic_DNA"/>
</dbReference>
<protein>
    <submittedName>
        <fullName evidence="1">Uncharacterized protein</fullName>
    </submittedName>
</protein>
<evidence type="ECO:0000313" key="2">
    <source>
        <dbReference type="Proteomes" id="UP000515237"/>
    </source>
</evidence>